<evidence type="ECO:0000256" key="1">
    <source>
        <dbReference type="SAM" id="Coils"/>
    </source>
</evidence>
<proteinExistence type="predicted"/>
<dbReference type="Proteomes" id="UP000236500">
    <property type="component" value="Unassembled WGS sequence"/>
</dbReference>
<keyword evidence="1" id="KW-0175">Coiled coil</keyword>
<accession>A0ABX4XIG9</accession>
<keyword evidence="3" id="KW-1185">Reference proteome</keyword>
<organism evidence="2 3">
    <name type="scientific">Listeria newyorkensis</name>
    <dbReference type="NCBI Taxonomy" id="1497681"/>
    <lineage>
        <taxon>Bacteria</taxon>
        <taxon>Bacillati</taxon>
        <taxon>Bacillota</taxon>
        <taxon>Bacilli</taxon>
        <taxon>Bacillales</taxon>
        <taxon>Listeriaceae</taxon>
        <taxon>Listeria</taxon>
    </lineage>
</organism>
<reference evidence="2 3" key="1">
    <citation type="submission" date="2016-11" db="EMBL/GenBank/DDBJ databases">
        <title>Whole Genome Sequence of Listeria newyorkensis.</title>
        <authorList>
            <person name="Frink S."/>
            <person name="Morales C."/>
            <person name="Kiang D."/>
        </authorList>
    </citation>
    <scope>NUCLEOTIDE SEQUENCE [LARGE SCALE GENOMIC DNA]</scope>
    <source>
        <strain evidence="2 3">F1604011-044</strain>
    </source>
</reference>
<name>A0ABX4XIG9_9LIST</name>
<dbReference type="EMBL" id="MPDH01000028">
    <property type="protein sequence ID" value="PNP87439.1"/>
    <property type="molecule type" value="Genomic_DNA"/>
</dbReference>
<protein>
    <submittedName>
        <fullName evidence="2">Uncharacterized protein</fullName>
    </submittedName>
</protein>
<sequence length="147" mass="17301">MEKQELIEIQNILRSSRGFFFDDEKYQTTTYLSMLKAVQKTAIEYRDDYNSLAAENDKLKLRIAKLESNTINLKFYEFTGEYYALIKAYTKEEAIAYYKKIVCDIDSPVIQVSMQYAWEKFKPEIGELTIEDFVENIVDILLVDTNL</sequence>
<evidence type="ECO:0000313" key="2">
    <source>
        <dbReference type="EMBL" id="PNP87439.1"/>
    </source>
</evidence>
<gene>
    <name evidence="2" type="ORF">BMT55_16070</name>
</gene>
<comment type="caution">
    <text evidence="2">The sequence shown here is derived from an EMBL/GenBank/DDBJ whole genome shotgun (WGS) entry which is preliminary data.</text>
</comment>
<evidence type="ECO:0000313" key="3">
    <source>
        <dbReference type="Proteomes" id="UP000236500"/>
    </source>
</evidence>
<dbReference type="RefSeq" id="WP_103035079.1">
    <property type="nucleotide sequence ID" value="NZ_MPDH01000028.1"/>
</dbReference>
<feature type="coiled-coil region" evidence="1">
    <location>
        <begin position="42"/>
        <end position="69"/>
    </location>
</feature>